<name>K3YFJ2_SETIT</name>
<organism evidence="1 2">
    <name type="scientific">Setaria italica</name>
    <name type="common">Foxtail millet</name>
    <name type="synonym">Panicum italicum</name>
    <dbReference type="NCBI Taxonomy" id="4555"/>
    <lineage>
        <taxon>Eukaryota</taxon>
        <taxon>Viridiplantae</taxon>
        <taxon>Streptophyta</taxon>
        <taxon>Embryophyta</taxon>
        <taxon>Tracheophyta</taxon>
        <taxon>Spermatophyta</taxon>
        <taxon>Magnoliopsida</taxon>
        <taxon>Liliopsida</taxon>
        <taxon>Poales</taxon>
        <taxon>Poaceae</taxon>
        <taxon>PACMAD clade</taxon>
        <taxon>Panicoideae</taxon>
        <taxon>Panicodae</taxon>
        <taxon>Paniceae</taxon>
        <taxon>Cenchrinae</taxon>
        <taxon>Setaria</taxon>
    </lineage>
</organism>
<reference evidence="2" key="1">
    <citation type="journal article" date="2012" name="Nat. Biotechnol.">
        <title>Reference genome sequence of the model plant Setaria.</title>
        <authorList>
            <person name="Bennetzen J.L."/>
            <person name="Schmutz J."/>
            <person name="Wang H."/>
            <person name="Percifield R."/>
            <person name="Hawkins J."/>
            <person name="Pontaroli A.C."/>
            <person name="Estep M."/>
            <person name="Feng L."/>
            <person name="Vaughn J.N."/>
            <person name="Grimwood J."/>
            <person name="Jenkins J."/>
            <person name="Barry K."/>
            <person name="Lindquist E."/>
            <person name="Hellsten U."/>
            <person name="Deshpande S."/>
            <person name="Wang X."/>
            <person name="Wu X."/>
            <person name="Mitros T."/>
            <person name="Triplett J."/>
            <person name="Yang X."/>
            <person name="Ye C.Y."/>
            <person name="Mauro-Herrera M."/>
            <person name="Wang L."/>
            <person name="Li P."/>
            <person name="Sharma M."/>
            <person name="Sharma R."/>
            <person name="Ronald P.C."/>
            <person name="Panaud O."/>
            <person name="Kellogg E.A."/>
            <person name="Brutnell T.P."/>
            <person name="Doust A.N."/>
            <person name="Tuskan G.A."/>
            <person name="Rokhsar D."/>
            <person name="Devos K.M."/>
        </authorList>
    </citation>
    <scope>NUCLEOTIDE SEQUENCE [LARGE SCALE GENOMIC DNA]</scope>
    <source>
        <strain evidence="2">cv. Yugu1</strain>
    </source>
</reference>
<dbReference type="Gramene" id="KQK97503">
    <property type="protein sequence ID" value="KQK97503"/>
    <property type="gene ID" value="SETIT_013010mg"/>
</dbReference>
<dbReference type="Proteomes" id="UP000004995">
    <property type="component" value="Unassembled WGS sequence"/>
</dbReference>
<evidence type="ECO:0000313" key="1">
    <source>
        <dbReference type="EnsemblPlants" id="KQK97503"/>
    </source>
</evidence>
<dbReference type="InParanoid" id="K3YFJ2"/>
<dbReference type="AlphaFoldDB" id="K3YFJ2"/>
<dbReference type="HOGENOM" id="CLU_3225578_0_0_1"/>
<sequence length="44" mass="4913">MLICYLCLQDDGLAVRKRAGFIDCFQAFYRSVLSGNDLPASDIL</sequence>
<keyword evidence="2" id="KW-1185">Reference proteome</keyword>
<dbReference type="EMBL" id="AGNK02004369">
    <property type="status" value="NOT_ANNOTATED_CDS"/>
    <property type="molecule type" value="Genomic_DNA"/>
</dbReference>
<proteinExistence type="predicted"/>
<evidence type="ECO:0000313" key="2">
    <source>
        <dbReference type="Proteomes" id="UP000004995"/>
    </source>
</evidence>
<dbReference type="EnsemblPlants" id="KQK97503">
    <property type="protein sequence ID" value="KQK97503"/>
    <property type="gene ID" value="SETIT_013010mg"/>
</dbReference>
<accession>K3YFJ2</accession>
<protein>
    <submittedName>
        <fullName evidence="1">Uncharacterized protein</fullName>
    </submittedName>
</protein>
<reference evidence="1" key="2">
    <citation type="submission" date="2018-08" db="UniProtKB">
        <authorList>
            <consortium name="EnsemblPlants"/>
        </authorList>
    </citation>
    <scope>IDENTIFICATION</scope>
    <source>
        <strain evidence="1">Yugu1</strain>
    </source>
</reference>